<keyword evidence="1" id="KW-0472">Membrane</keyword>
<evidence type="ECO:0000313" key="2">
    <source>
        <dbReference type="EMBL" id="SEA30250.1"/>
    </source>
</evidence>
<name>A0A1H4A315_9FLAO</name>
<dbReference type="STRING" id="150146.SAMN05443667_103174"/>
<proteinExistence type="predicted"/>
<dbReference type="RefSeq" id="WP_143031841.1">
    <property type="nucleotide sequence ID" value="NZ_FNRD01000003.1"/>
</dbReference>
<evidence type="ECO:0000313" key="3">
    <source>
        <dbReference type="Proteomes" id="UP000198951"/>
    </source>
</evidence>
<sequence>MLRAYGSLVLLIVIFGWIILDGLKDGLKSIPTICSEPTALCSRTSSIGTTHIVTTDFNPLTKPQYGSSLRL</sequence>
<organism evidence="2 3">
    <name type="scientific">Flavobacterium gillisiae</name>
    <dbReference type="NCBI Taxonomy" id="150146"/>
    <lineage>
        <taxon>Bacteria</taxon>
        <taxon>Pseudomonadati</taxon>
        <taxon>Bacteroidota</taxon>
        <taxon>Flavobacteriia</taxon>
        <taxon>Flavobacteriales</taxon>
        <taxon>Flavobacteriaceae</taxon>
        <taxon>Flavobacterium</taxon>
    </lineage>
</organism>
<accession>A0A1H4A315</accession>
<keyword evidence="1" id="KW-0812">Transmembrane</keyword>
<dbReference type="AlphaFoldDB" id="A0A1H4A315"/>
<dbReference type="OrthoDB" id="1340876at2"/>
<reference evidence="3" key="1">
    <citation type="submission" date="2016-10" db="EMBL/GenBank/DDBJ databases">
        <authorList>
            <person name="Varghese N."/>
            <person name="Submissions S."/>
        </authorList>
    </citation>
    <scope>NUCLEOTIDE SEQUENCE [LARGE SCALE GENOMIC DNA]</scope>
    <source>
        <strain evidence="3">DSM 22376</strain>
    </source>
</reference>
<protein>
    <submittedName>
        <fullName evidence="2">Uncharacterized protein</fullName>
    </submittedName>
</protein>
<gene>
    <name evidence="2" type="ORF">SAMN05443667_103174</name>
</gene>
<dbReference type="EMBL" id="FNRD01000003">
    <property type="protein sequence ID" value="SEA30250.1"/>
    <property type="molecule type" value="Genomic_DNA"/>
</dbReference>
<evidence type="ECO:0000256" key="1">
    <source>
        <dbReference type="SAM" id="Phobius"/>
    </source>
</evidence>
<dbReference type="Proteomes" id="UP000198951">
    <property type="component" value="Unassembled WGS sequence"/>
</dbReference>
<feature type="transmembrane region" description="Helical" evidence="1">
    <location>
        <begin position="6"/>
        <end position="23"/>
    </location>
</feature>
<keyword evidence="3" id="KW-1185">Reference proteome</keyword>
<keyword evidence="1" id="KW-1133">Transmembrane helix</keyword>